<sequence>MASSQEETSKPVLGSVAVIGAGVSGLAAAYRLKVEGAAVTVFEAESISGGKVKSFFEDGFTWEKGPNTMTESNVEVSELIDGLHLREKQQYPVMQGKRYIVRDGKPERLPSNPLAFLGSRLLSAQAKFQTICEPFLWRRKQHNEPQSLTKDESVGEFLERHVGREVVDYIVDPFIAGTSGSDPDSLSMRNAFPDICNLEERYGSLIVGAIKSSLARKKSRQGGSNSKARGRSHTSFSFVGGLQTLTDAVSQFIGKDNLRYDTTVLSLACNQQGNPLRDSWKVSCSHEYHESKDQGIPSFDAVIMTAPLSDFQQMQMCKDGKPYSLDFIPKVIYQPLSVLVMAFKKEHVEHPLEGFGVLVPSKEQANGLKTLGTLFSSSMFPDRAPPDTMLFTSFFGGSRNRDLASRSGSELQAAAINDLQKLLGISGPPVFFRHVFWSRAFPQYGPGYDGVFDALQKLEEDLPGFFYAGNNRDGLAVGKAMASGYNAAGRVLDYLQSSGGRKLFTMASVTKVDH</sequence>
<keyword evidence="9" id="KW-0496">Mitochondrion</keyword>
<dbReference type="InterPro" id="IPR036188">
    <property type="entry name" value="FAD/NAD-bd_sf"/>
</dbReference>
<dbReference type="GO" id="GO:0005739">
    <property type="term" value="C:mitochondrion"/>
    <property type="evidence" value="ECO:0007669"/>
    <property type="project" value="UniProtKB-SubCell"/>
</dbReference>
<evidence type="ECO:0000256" key="12">
    <source>
        <dbReference type="ARBA" id="ARBA00047554"/>
    </source>
</evidence>
<dbReference type="GO" id="GO:0004729">
    <property type="term" value="F:oxygen-dependent protoporphyrinogen oxidase activity"/>
    <property type="evidence" value="ECO:0007669"/>
    <property type="project" value="UniProtKB-UniRule"/>
</dbReference>
<evidence type="ECO:0000256" key="3">
    <source>
        <dbReference type="ARBA" id="ARBA00005073"/>
    </source>
</evidence>
<evidence type="ECO:0000256" key="6">
    <source>
        <dbReference type="ARBA" id="ARBA00022630"/>
    </source>
</evidence>
<dbReference type="InterPro" id="IPR004572">
    <property type="entry name" value="Protoporphyrinogen_oxidase"/>
</dbReference>
<proteinExistence type="inferred from homology"/>
<comment type="subcellular location">
    <subcellularLocation>
        <location evidence="2">Mitochondrion</location>
    </subcellularLocation>
    <subcellularLocation>
        <location evidence="13">Plastid</location>
        <location evidence="13">Chloroplast</location>
    </subcellularLocation>
</comment>
<comment type="caution">
    <text evidence="15">The sequence shown here is derived from an EMBL/GenBank/DDBJ whole genome shotgun (WGS) entry which is preliminary data.</text>
</comment>
<keyword evidence="8 13" id="KW-0560">Oxidoreductase</keyword>
<dbReference type="EC" id="1.3.3.4" evidence="5 13"/>
<dbReference type="InterPro" id="IPR002937">
    <property type="entry name" value="Amino_oxidase"/>
</dbReference>
<dbReference type="GO" id="GO:0009534">
    <property type="term" value="C:chloroplast thylakoid"/>
    <property type="evidence" value="ECO:0007669"/>
    <property type="project" value="TreeGrafter"/>
</dbReference>
<evidence type="ECO:0000256" key="5">
    <source>
        <dbReference type="ARBA" id="ARBA00012867"/>
    </source>
</evidence>
<evidence type="ECO:0000256" key="2">
    <source>
        <dbReference type="ARBA" id="ARBA00004173"/>
    </source>
</evidence>
<dbReference type="OrthoDB" id="419752at2759"/>
<gene>
    <name evidence="15" type="ORF">GOP47_0021559</name>
</gene>
<evidence type="ECO:0000256" key="4">
    <source>
        <dbReference type="ARBA" id="ARBA00010551"/>
    </source>
</evidence>
<evidence type="ECO:0000256" key="10">
    <source>
        <dbReference type="ARBA" id="ARBA00023133"/>
    </source>
</evidence>
<evidence type="ECO:0000256" key="11">
    <source>
        <dbReference type="ARBA" id="ARBA00023244"/>
    </source>
</evidence>
<dbReference type="AlphaFoldDB" id="A0A9D4U8L7"/>
<dbReference type="InterPro" id="IPR050464">
    <property type="entry name" value="Zeta_carotene_desat/Oxidored"/>
</dbReference>
<evidence type="ECO:0000313" key="15">
    <source>
        <dbReference type="EMBL" id="KAI5063012.1"/>
    </source>
</evidence>
<keyword evidence="11 13" id="KW-0627">Porphyrin biosynthesis</keyword>
<evidence type="ECO:0000259" key="14">
    <source>
        <dbReference type="Pfam" id="PF01593"/>
    </source>
</evidence>
<evidence type="ECO:0000256" key="1">
    <source>
        <dbReference type="ARBA" id="ARBA00002600"/>
    </source>
</evidence>
<evidence type="ECO:0000256" key="7">
    <source>
        <dbReference type="ARBA" id="ARBA00022827"/>
    </source>
</evidence>
<evidence type="ECO:0000256" key="13">
    <source>
        <dbReference type="RuleBase" id="RU367069"/>
    </source>
</evidence>
<keyword evidence="16" id="KW-1185">Reference proteome</keyword>
<evidence type="ECO:0000313" key="16">
    <source>
        <dbReference type="Proteomes" id="UP000886520"/>
    </source>
</evidence>
<comment type="pathway">
    <text evidence="3 13">Porphyrin-containing compound metabolism; protoporphyrin-IX biosynthesis; protoporphyrin-IX from protoporphyrinogen-IX: step 1/1.</text>
</comment>
<dbReference type="PANTHER" id="PTHR42923:SF44">
    <property type="entry name" value="PROTOPORPHYRINOGEN OXIDASE 2, CHLOROPLASTIC_MITOCHONDRIAL"/>
    <property type="match status" value="1"/>
</dbReference>
<dbReference type="Pfam" id="PF01593">
    <property type="entry name" value="Amino_oxidase"/>
    <property type="match status" value="1"/>
</dbReference>
<name>A0A9D4U8L7_ADICA</name>
<dbReference type="FunFam" id="1.10.3110.10:FF:000003">
    <property type="entry name" value="Protoporphyrinogen oxidase"/>
    <property type="match status" value="1"/>
</dbReference>
<accession>A0A9D4U8L7</accession>
<keyword evidence="7 13" id="KW-0274">FAD</keyword>
<keyword evidence="10 13" id="KW-0350">Heme biosynthesis</keyword>
<comment type="cofactor">
    <cofactor evidence="13">
        <name>FAD</name>
        <dbReference type="ChEBI" id="CHEBI:57692"/>
    </cofactor>
    <text evidence="13">Binds 1 FAD per subunit.</text>
</comment>
<organism evidence="15 16">
    <name type="scientific">Adiantum capillus-veneris</name>
    <name type="common">Maidenhair fern</name>
    <dbReference type="NCBI Taxonomy" id="13818"/>
    <lineage>
        <taxon>Eukaryota</taxon>
        <taxon>Viridiplantae</taxon>
        <taxon>Streptophyta</taxon>
        <taxon>Embryophyta</taxon>
        <taxon>Tracheophyta</taxon>
        <taxon>Polypodiopsida</taxon>
        <taxon>Polypodiidae</taxon>
        <taxon>Polypodiales</taxon>
        <taxon>Pteridineae</taxon>
        <taxon>Pteridaceae</taxon>
        <taxon>Vittarioideae</taxon>
        <taxon>Adiantum</taxon>
    </lineage>
</organism>
<dbReference type="Proteomes" id="UP000886520">
    <property type="component" value="Chromosome 21"/>
</dbReference>
<feature type="domain" description="Amine oxidase" evidence="14">
    <location>
        <begin position="23"/>
        <end position="492"/>
    </location>
</feature>
<dbReference type="Gene3D" id="1.10.3110.10">
    <property type="entry name" value="protoporphyrinogen ix oxidase, domain 3"/>
    <property type="match status" value="1"/>
</dbReference>
<comment type="catalytic activity">
    <reaction evidence="12 13">
        <text>protoporphyrinogen IX + 3 O2 = protoporphyrin IX + 3 H2O2</text>
        <dbReference type="Rhea" id="RHEA:25576"/>
        <dbReference type="ChEBI" id="CHEBI:15379"/>
        <dbReference type="ChEBI" id="CHEBI:16240"/>
        <dbReference type="ChEBI" id="CHEBI:57306"/>
        <dbReference type="ChEBI" id="CHEBI:57307"/>
        <dbReference type="EC" id="1.3.3.4"/>
    </reaction>
</comment>
<evidence type="ECO:0000256" key="8">
    <source>
        <dbReference type="ARBA" id="ARBA00023002"/>
    </source>
</evidence>
<dbReference type="NCBIfam" id="TIGR00562">
    <property type="entry name" value="proto_IX_ox"/>
    <property type="match status" value="1"/>
</dbReference>
<dbReference type="Gene3D" id="3.50.50.60">
    <property type="entry name" value="FAD/NAD(P)-binding domain"/>
    <property type="match status" value="1"/>
</dbReference>
<comment type="similarity">
    <text evidence="4 13">Belongs to the protoporphyrinogen/coproporphyrinogen oxidase family. Protoporphyrinogen oxidase subfamily.</text>
</comment>
<reference evidence="15" key="1">
    <citation type="submission" date="2021-01" db="EMBL/GenBank/DDBJ databases">
        <title>Adiantum capillus-veneris genome.</title>
        <authorList>
            <person name="Fang Y."/>
            <person name="Liao Q."/>
        </authorList>
    </citation>
    <scope>NUCLEOTIDE SEQUENCE</scope>
    <source>
        <strain evidence="15">H3</strain>
        <tissue evidence="15">Leaf</tissue>
    </source>
</reference>
<comment type="function">
    <text evidence="1 13">Catalyzes the 6-electron oxidation of protoporphyrinogen-IX to form protoporphyrin-IX.</text>
</comment>
<protein>
    <recommendedName>
        <fullName evidence="5 13">Protoporphyrinogen oxidase</fullName>
        <ecNumber evidence="5 13">1.3.3.4</ecNumber>
    </recommendedName>
</protein>
<evidence type="ECO:0000256" key="9">
    <source>
        <dbReference type="ARBA" id="ARBA00023128"/>
    </source>
</evidence>
<dbReference type="EMBL" id="JABFUD020000021">
    <property type="protein sequence ID" value="KAI5063012.1"/>
    <property type="molecule type" value="Genomic_DNA"/>
</dbReference>
<dbReference type="SUPFAM" id="SSF51905">
    <property type="entry name" value="FAD/NAD(P)-binding domain"/>
    <property type="match status" value="1"/>
</dbReference>
<dbReference type="SUPFAM" id="SSF54373">
    <property type="entry name" value="FAD-linked reductases, C-terminal domain"/>
    <property type="match status" value="1"/>
</dbReference>
<dbReference type="GO" id="GO:0006782">
    <property type="term" value="P:protoporphyrinogen IX biosynthetic process"/>
    <property type="evidence" value="ECO:0007669"/>
    <property type="project" value="UniProtKB-UniRule"/>
</dbReference>
<dbReference type="PANTHER" id="PTHR42923">
    <property type="entry name" value="PROTOPORPHYRINOGEN OXIDASE"/>
    <property type="match status" value="1"/>
</dbReference>
<dbReference type="Gene3D" id="3.90.660.20">
    <property type="entry name" value="Protoporphyrinogen oxidase, mitochondrial, domain 2"/>
    <property type="match status" value="1"/>
</dbReference>
<keyword evidence="6 13" id="KW-0285">Flavoprotein</keyword>